<reference evidence="2" key="1">
    <citation type="journal article" date="2019" name="Int. J. Syst. Evol. Microbiol.">
        <title>The Global Catalogue of Microorganisms (GCM) 10K type strain sequencing project: providing services to taxonomists for standard genome sequencing and annotation.</title>
        <authorList>
            <consortium name="The Broad Institute Genomics Platform"/>
            <consortium name="The Broad Institute Genome Sequencing Center for Infectious Disease"/>
            <person name="Wu L."/>
            <person name="Ma J."/>
        </authorList>
    </citation>
    <scope>NUCLEOTIDE SEQUENCE [LARGE SCALE GENOMIC DNA]</scope>
    <source>
        <strain evidence="2">R28</strain>
    </source>
</reference>
<gene>
    <name evidence="1" type="ORF">ACFSJF_08720</name>
</gene>
<evidence type="ECO:0000313" key="1">
    <source>
        <dbReference type="EMBL" id="MFD2044345.1"/>
    </source>
</evidence>
<dbReference type="EMBL" id="JBHUHQ010000015">
    <property type="protein sequence ID" value="MFD2044345.1"/>
    <property type="molecule type" value="Genomic_DNA"/>
</dbReference>
<dbReference type="Gene3D" id="3.40.50.720">
    <property type="entry name" value="NAD(P)-binding Rossmann-like Domain"/>
    <property type="match status" value="1"/>
</dbReference>
<dbReference type="NCBIfam" id="NF006168">
    <property type="entry name" value="PRK08309.1"/>
    <property type="match status" value="1"/>
</dbReference>
<dbReference type="InterPro" id="IPR036291">
    <property type="entry name" value="NAD(P)-bd_dom_sf"/>
</dbReference>
<dbReference type="Proteomes" id="UP001597383">
    <property type="component" value="Unassembled WGS sequence"/>
</dbReference>
<protein>
    <submittedName>
        <fullName evidence="1">Short-chain dehydrogenase</fullName>
    </submittedName>
</protein>
<sequence length="184" mass="21391">MRDKPYAFVIGGTGMLERVCHWLVEHNYFVSVLNRNRDKFDKMKHKNASPDNFHPLTVDYHDTEQLQQKVNEAINEFGVPDLVISWIHSSAPEALPTILDQLKVWEKPWKLLHVQGSSSFFVKENTTVPDNCQYRRVYLGFVIEDGGSRWLTHDEIANGVIKVIQRDYKETVVGTLKPWSKRPQ</sequence>
<dbReference type="SUPFAM" id="SSF51735">
    <property type="entry name" value="NAD(P)-binding Rossmann-fold domains"/>
    <property type="match status" value="1"/>
</dbReference>
<keyword evidence="2" id="KW-1185">Reference proteome</keyword>
<organism evidence="1 2">
    <name type="scientific">Ornithinibacillus salinisoli</name>
    <dbReference type="NCBI Taxonomy" id="1848459"/>
    <lineage>
        <taxon>Bacteria</taxon>
        <taxon>Bacillati</taxon>
        <taxon>Bacillota</taxon>
        <taxon>Bacilli</taxon>
        <taxon>Bacillales</taxon>
        <taxon>Bacillaceae</taxon>
        <taxon>Ornithinibacillus</taxon>
    </lineage>
</organism>
<dbReference type="RefSeq" id="WP_377556432.1">
    <property type="nucleotide sequence ID" value="NZ_JBHUHQ010000015.1"/>
</dbReference>
<proteinExistence type="predicted"/>
<comment type="caution">
    <text evidence="1">The sequence shown here is derived from an EMBL/GenBank/DDBJ whole genome shotgun (WGS) entry which is preliminary data.</text>
</comment>
<name>A0ABW4W0G8_9BACI</name>
<evidence type="ECO:0000313" key="2">
    <source>
        <dbReference type="Proteomes" id="UP001597383"/>
    </source>
</evidence>
<accession>A0ABW4W0G8</accession>